<gene>
    <name evidence="2" type="ORF">CAPSK01_003935</name>
</gene>
<comment type="caution">
    <text evidence="2">The sequence shown here is derived from an EMBL/GenBank/DDBJ whole genome shotgun (WGS) entry which is preliminary data.</text>
</comment>
<evidence type="ECO:0000313" key="3">
    <source>
        <dbReference type="Proteomes" id="UP000019812"/>
    </source>
</evidence>
<sequence length="344" mass="37651">MGGGKHAHVHRLGTRCAHRPHGAILQHAQELDLQRQRHVTDLVEKQRAAVGRLEQAGMGVGGTGEGAADVAEEFRLEQLLRDRTAVDGHERRPGASAGAVDGARQHFLAGSALAPDEDAGVRGGDHPRFLEQFRHAAAAEDDAFAPGLAAAGLVAGSGRRELQRLLDLFQQHLAVERLGEIAEDTARHRLHGVGNRPVRGQQDHRQGRSGRADLVEEGESVLARQANVADDQLRRFDGDARQPFLGRGGRRYPETPGVQAHRQQPQQIQVVVDDQDMCGVGFRNKVHRGTPGALPPAVGRTGSERSMSVRASSFSCSSLLRRWLSFNCWRSLSFWASSFKRSWY</sequence>
<feature type="region of interest" description="Disordered" evidence="1">
    <location>
        <begin position="193"/>
        <end position="214"/>
    </location>
</feature>
<evidence type="ECO:0000256" key="1">
    <source>
        <dbReference type="SAM" id="MobiDB-lite"/>
    </source>
</evidence>
<dbReference type="AlphaFoldDB" id="A0A084XX00"/>
<reference evidence="2 3" key="1">
    <citation type="submission" date="2014-07" db="EMBL/GenBank/DDBJ databases">
        <title>Expanding our view of genomic diversity in Candidatus Accumulibacter clades.</title>
        <authorList>
            <person name="Skennerton C.T."/>
            <person name="Barr J.J."/>
            <person name="Slater F.R."/>
            <person name="Bond P.L."/>
            <person name="Tyson G.W."/>
        </authorList>
    </citation>
    <scope>NUCLEOTIDE SEQUENCE [LARGE SCALE GENOMIC DNA]</scope>
    <source>
        <strain evidence="3">SK-01</strain>
    </source>
</reference>
<evidence type="ECO:0000313" key="2">
    <source>
        <dbReference type="EMBL" id="KFB66994.1"/>
    </source>
</evidence>
<dbReference type="Proteomes" id="UP000019812">
    <property type="component" value="Unassembled WGS sequence"/>
</dbReference>
<dbReference type="EMBL" id="JDSS02000037">
    <property type="protein sequence ID" value="KFB66994.1"/>
    <property type="molecule type" value="Genomic_DNA"/>
</dbReference>
<feature type="compositionally biased region" description="Basic and acidic residues" evidence="1">
    <location>
        <begin position="201"/>
        <end position="214"/>
    </location>
</feature>
<dbReference type="AntiFam" id="ANF00203">
    <property type="entry name" value="Shadow ORF (opposite algB)"/>
</dbReference>
<organism evidence="2 3">
    <name type="scientific">Candidatus Accumulibacter vicinus</name>
    <dbReference type="NCBI Taxonomy" id="2954382"/>
    <lineage>
        <taxon>Bacteria</taxon>
        <taxon>Pseudomonadati</taxon>
        <taxon>Pseudomonadota</taxon>
        <taxon>Betaproteobacteria</taxon>
        <taxon>Candidatus Accumulibacter</taxon>
    </lineage>
</organism>
<dbReference type="AntiFam" id="ANF00077">
    <property type="entry name" value="Shadow ORF (opposite AtoC)"/>
</dbReference>
<accession>A0A084XX00</accession>
<proteinExistence type="predicted"/>
<name>A0A084XX00_9PROT</name>
<protein>
    <submittedName>
        <fullName evidence="2">Uncharacterized protein</fullName>
    </submittedName>
</protein>